<organism evidence="3">
    <name type="scientific">human gut metagenome</name>
    <dbReference type="NCBI Taxonomy" id="408170"/>
    <lineage>
        <taxon>unclassified sequences</taxon>
        <taxon>metagenomes</taxon>
        <taxon>organismal metagenomes</taxon>
    </lineage>
</organism>
<proteinExistence type="predicted"/>
<feature type="domain" description="HTH tetR-type" evidence="2">
    <location>
        <begin position="67"/>
        <end position="127"/>
    </location>
</feature>
<evidence type="ECO:0000313" key="3">
    <source>
        <dbReference type="EMBL" id="EKC61762.1"/>
    </source>
</evidence>
<dbReference type="InterPro" id="IPR002686">
    <property type="entry name" value="Transposase_17"/>
</dbReference>
<dbReference type="Pfam" id="PF01797">
    <property type="entry name" value="Y1_Tnp"/>
    <property type="match status" value="1"/>
</dbReference>
<dbReference type="EMBL" id="AJWY01008244">
    <property type="protein sequence ID" value="EKC61762.1"/>
    <property type="molecule type" value="Genomic_DNA"/>
</dbReference>
<dbReference type="GO" id="GO:0006313">
    <property type="term" value="P:DNA transposition"/>
    <property type="evidence" value="ECO:0007669"/>
    <property type="project" value="InterPro"/>
</dbReference>
<feature type="non-terminal residue" evidence="3">
    <location>
        <position position="253"/>
    </location>
</feature>
<dbReference type="SUPFAM" id="SSF46689">
    <property type="entry name" value="Homeodomain-like"/>
    <property type="match status" value="1"/>
</dbReference>
<dbReference type="PANTHER" id="PTHR33360:SF2">
    <property type="entry name" value="TRANSPOSASE FOR INSERTION SEQUENCE ELEMENT IS200"/>
    <property type="match status" value="1"/>
</dbReference>
<dbReference type="AlphaFoldDB" id="K1SM83"/>
<dbReference type="PROSITE" id="PS50977">
    <property type="entry name" value="HTH_TETR_2"/>
    <property type="match status" value="1"/>
</dbReference>
<dbReference type="GO" id="GO:0004803">
    <property type="term" value="F:transposase activity"/>
    <property type="evidence" value="ECO:0007669"/>
    <property type="project" value="InterPro"/>
</dbReference>
<evidence type="ECO:0000259" key="2">
    <source>
        <dbReference type="PROSITE" id="PS50977"/>
    </source>
</evidence>
<dbReference type="NCBIfam" id="NF033573">
    <property type="entry name" value="transpos_IS200"/>
    <property type="match status" value="1"/>
</dbReference>
<keyword evidence="1" id="KW-0238">DNA-binding</keyword>
<protein>
    <submittedName>
        <fullName evidence="3">Transcriptional regulator, TetR family</fullName>
    </submittedName>
</protein>
<dbReference type="Gene3D" id="3.30.70.1290">
    <property type="entry name" value="Transposase IS200-like"/>
    <property type="match status" value="1"/>
</dbReference>
<evidence type="ECO:0000256" key="1">
    <source>
        <dbReference type="ARBA" id="ARBA00023125"/>
    </source>
</evidence>
<reference evidence="3" key="1">
    <citation type="journal article" date="2013" name="Environ. Microbiol.">
        <title>Microbiota from the distal guts of lean and obese adolescents exhibit partial functional redundancy besides clear differences in community structure.</title>
        <authorList>
            <person name="Ferrer M."/>
            <person name="Ruiz A."/>
            <person name="Lanza F."/>
            <person name="Haange S.B."/>
            <person name="Oberbach A."/>
            <person name="Till H."/>
            <person name="Bargiela R."/>
            <person name="Campoy C."/>
            <person name="Segura M.T."/>
            <person name="Richter M."/>
            <person name="von Bergen M."/>
            <person name="Seifert J."/>
            <person name="Suarez A."/>
        </authorList>
    </citation>
    <scope>NUCLEOTIDE SEQUENCE</scope>
</reference>
<sequence length="253" mass="29659">METDKDHIHYMIETEPTMSISKIVNLMKSYTTYHIWKRYPQYLRKQFWKEHTFWTDGYFACSVGNVSEEMLKRYIVGKREFLEKGFKDASLRSIVKEAGFTQGAFYGYYGSKEALFDALVSPAANGLIAQFKQAQQAHYELIPEEKAQQSRDLSTSYLNYFINYIYDHFDAFKLVICCSEGTRYANYVHELVELEVDQTEDYYQQLRQLGKLDGTISRDLHHMITSAYFTAVFETVAHDMTREQAIVYVNELA</sequence>
<dbReference type="PANTHER" id="PTHR33360">
    <property type="entry name" value="TRANSPOSASE FOR INSERTION SEQUENCE ELEMENT IS200"/>
    <property type="match status" value="1"/>
</dbReference>
<dbReference type="SUPFAM" id="SSF143422">
    <property type="entry name" value="Transposase IS200-like"/>
    <property type="match status" value="1"/>
</dbReference>
<dbReference type="GO" id="GO:0003677">
    <property type="term" value="F:DNA binding"/>
    <property type="evidence" value="ECO:0007669"/>
    <property type="project" value="UniProtKB-KW"/>
</dbReference>
<dbReference type="InterPro" id="IPR036515">
    <property type="entry name" value="Transposase_17_sf"/>
</dbReference>
<gene>
    <name evidence="3" type="ORF">LEA_12185</name>
</gene>
<dbReference type="SMART" id="SM01321">
    <property type="entry name" value="Y1_Tnp"/>
    <property type="match status" value="1"/>
</dbReference>
<dbReference type="InterPro" id="IPR009057">
    <property type="entry name" value="Homeodomain-like_sf"/>
</dbReference>
<dbReference type="Pfam" id="PF00440">
    <property type="entry name" value="TetR_N"/>
    <property type="match status" value="1"/>
</dbReference>
<name>K1SM83_9ZZZZ</name>
<accession>K1SM83</accession>
<dbReference type="InterPro" id="IPR001647">
    <property type="entry name" value="HTH_TetR"/>
</dbReference>
<dbReference type="Gene3D" id="1.10.357.10">
    <property type="entry name" value="Tetracycline Repressor, domain 2"/>
    <property type="match status" value="1"/>
</dbReference>
<comment type="caution">
    <text evidence="3">The sequence shown here is derived from an EMBL/GenBank/DDBJ whole genome shotgun (WGS) entry which is preliminary data.</text>
</comment>